<dbReference type="EMBL" id="BMQL01000002">
    <property type="protein sequence ID" value="GGQ96489.1"/>
    <property type="molecule type" value="Genomic_DNA"/>
</dbReference>
<feature type="compositionally biased region" description="Low complexity" evidence="1">
    <location>
        <begin position="32"/>
        <end position="49"/>
    </location>
</feature>
<comment type="caution">
    <text evidence="3">The sequence shown here is derived from an EMBL/GenBank/DDBJ whole genome shotgun (WGS) entry which is preliminary data.</text>
</comment>
<dbReference type="Proteomes" id="UP000603865">
    <property type="component" value="Unassembled WGS sequence"/>
</dbReference>
<evidence type="ECO:0000256" key="1">
    <source>
        <dbReference type="SAM" id="MobiDB-lite"/>
    </source>
</evidence>
<keyword evidence="2" id="KW-0732">Signal</keyword>
<feature type="region of interest" description="Disordered" evidence="1">
    <location>
        <begin position="32"/>
        <end position="186"/>
    </location>
</feature>
<proteinExistence type="predicted"/>
<feature type="compositionally biased region" description="Gly residues" evidence="1">
    <location>
        <begin position="158"/>
        <end position="172"/>
    </location>
</feature>
<protein>
    <submittedName>
        <fullName evidence="3">Uncharacterized protein</fullName>
    </submittedName>
</protein>
<feature type="chain" id="PRO_5036765536" evidence="2">
    <location>
        <begin position="31"/>
        <end position="240"/>
    </location>
</feature>
<reference evidence="3" key="1">
    <citation type="journal article" date="2014" name="Int. J. Syst. Evol. Microbiol.">
        <title>Complete genome sequence of Corynebacterium casei LMG S-19264T (=DSM 44701T), isolated from a smear-ripened cheese.</title>
        <authorList>
            <consortium name="US DOE Joint Genome Institute (JGI-PGF)"/>
            <person name="Walter F."/>
            <person name="Albersmeier A."/>
            <person name="Kalinowski J."/>
            <person name="Ruckert C."/>
        </authorList>
    </citation>
    <scope>NUCLEOTIDE SEQUENCE</scope>
    <source>
        <strain evidence="3">JCM 31311</strain>
    </source>
</reference>
<sequence>MKQTQNVRSRNSAIKPFAAVLVLSASTAFAASGTTTAAPSTAPLAQTTPRAGQAAPTVPGQATPGQPGEGNAVCAPDPMKGQPGQPGKNAGAGNTAAPTGTPAPLKNAARPAPGQNDPAALNCMPPRPPRQGGHGQMPGGQMQPGQMPGGQQMQPGQMPGGPGGRDGAGPDGQGQPNAARLQDDLTRLDALLAQTTDPKAKSYLTDARMLLKSGDPSKIRAAHDLIHAAAALSAPAAPKN</sequence>
<accession>A0A918BYA2</accession>
<feature type="compositionally biased region" description="Low complexity" evidence="1">
    <location>
        <begin position="89"/>
        <end position="104"/>
    </location>
</feature>
<keyword evidence="4" id="KW-1185">Reference proteome</keyword>
<gene>
    <name evidence="3" type="ORF">GCM10008957_05930</name>
</gene>
<feature type="signal peptide" evidence="2">
    <location>
        <begin position="1"/>
        <end position="30"/>
    </location>
</feature>
<evidence type="ECO:0000313" key="4">
    <source>
        <dbReference type="Proteomes" id="UP000603865"/>
    </source>
</evidence>
<name>A0A918BYA2_9DEIO</name>
<dbReference type="RefSeq" id="WP_189088022.1">
    <property type="nucleotide sequence ID" value="NZ_BMQL01000002.1"/>
</dbReference>
<organism evidence="3 4">
    <name type="scientific">Deinococcus ruber</name>
    <dbReference type="NCBI Taxonomy" id="1848197"/>
    <lineage>
        <taxon>Bacteria</taxon>
        <taxon>Thermotogati</taxon>
        <taxon>Deinococcota</taxon>
        <taxon>Deinococci</taxon>
        <taxon>Deinococcales</taxon>
        <taxon>Deinococcaceae</taxon>
        <taxon>Deinococcus</taxon>
    </lineage>
</organism>
<evidence type="ECO:0000313" key="3">
    <source>
        <dbReference type="EMBL" id="GGQ96489.1"/>
    </source>
</evidence>
<dbReference type="AlphaFoldDB" id="A0A918BYA2"/>
<reference evidence="3" key="2">
    <citation type="submission" date="2020-09" db="EMBL/GenBank/DDBJ databases">
        <authorList>
            <person name="Sun Q."/>
            <person name="Ohkuma M."/>
        </authorList>
    </citation>
    <scope>NUCLEOTIDE SEQUENCE</scope>
    <source>
        <strain evidence="3">JCM 31311</strain>
    </source>
</reference>
<feature type="compositionally biased region" description="Low complexity" evidence="1">
    <location>
        <begin position="139"/>
        <end position="157"/>
    </location>
</feature>
<evidence type="ECO:0000256" key="2">
    <source>
        <dbReference type="SAM" id="SignalP"/>
    </source>
</evidence>